<evidence type="ECO:0000256" key="7">
    <source>
        <dbReference type="RuleBase" id="RU363032"/>
    </source>
</evidence>
<feature type="transmembrane region" description="Helical" evidence="7">
    <location>
        <begin position="172"/>
        <end position="195"/>
    </location>
</feature>
<evidence type="ECO:0000256" key="3">
    <source>
        <dbReference type="ARBA" id="ARBA00022475"/>
    </source>
</evidence>
<protein>
    <submittedName>
        <fullName evidence="9">Sugar ABC transporter permease</fullName>
    </submittedName>
</protein>
<dbReference type="PANTHER" id="PTHR30193">
    <property type="entry name" value="ABC TRANSPORTER PERMEASE PROTEIN"/>
    <property type="match status" value="1"/>
</dbReference>
<feature type="transmembrane region" description="Helical" evidence="7">
    <location>
        <begin position="28"/>
        <end position="53"/>
    </location>
</feature>
<accession>A0A926ETS0</accession>
<reference evidence="9" key="1">
    <citation type="submission" date="2020-08" db="EMBL/GenBank/DDBJ databases">
        <title>Genome public.</title>
        <authorList>
            <person name="Liu C."/>
            <person name="Sun Q."/>
        </authorList>
    </citation>
    <scope>NUCLEOTIDE SEQUENCE</scope>
    <source>
        <strain evidence="9">NSJ-64</strain>
    </source>
</reference>
<evidence type="ECO:0000256" key="6">
    <source>
        <dbReference type="ARBA" id="ARBA00023136"/>
    </source>
</evidence>
<evidence type="ECO:0000313" key="9">
    <source>
        <dbReference type="EMBL" id="MBC8586135.1"/>
    </source>
</evidence>
<dbReference type="CDD" id="cd06261">
    <property type="entry name" value="TM_PBP2"/>
    <property type="match status" value="1"/>
</dbReference>
<name>A0A926ETS0_9FIRM</name>
<gene>
    <name evidence="9" type="ORF">H8705_11135</name>
</gene>
<organism evidence="9 10">
    <name type="scientific">Youxingia wuxianensis</name>
    <dbReference type="NCBI Taxonomy" id="2763678"/>
    <lineage>
        <taxon>Bacteria</taxon>
        <taxon>Bacillati</taxon>
        <taxon>Bacillota</taxon>
        <taxon>Clostridia</taxon>
        <taxon>Eubacteriales</taxon>
        <taxon>Oscillospiraceae</taxon>
        <taxon>Youxingia</taxon>
    </lineage>
</organism>
<dbReference type="RefSeq" id="WP_262395858.1">
    <property type="nucleotide sequence ID" value="NZ_JACRTD010000008.1"/>
</dbReference>
<comment type="caution">
    <text evidence="9">The sequence shown here is derived from an EMBL/GenBank/DDBJ whole genome shotgun (WGS) entry which is preliminary data.</text>
</comment>
<proteinExistence type="inferred from homology"/>
<keyword evidence="2 7" id="KW-0813">Transport</keyword>
<evidence type="ECO:0000259" key="8">
    <source>
        <dbReference type="PROSITE" id="PS50928"/>
    </source>
</evidence>
<dbReference type="Gene3D" id="1.10.3720.10">
    <property type="entry name" value="MetI-like"/>
    <property type="match status" value="1"/>
</dbReference>
<keyword evidence="3" id="KW-1003">Cell membrane</keyword>
<dbReference type="SUPFAM" id="SSF161098">
    <property type="entry name" value="MetI-like"/>
    <property type="match status" value="1"/>
</dbReference>
<dbReference type="GO" id="GO:0055085">
    <property type="term" value="P:transmembrane transport"/>
    <property type="evidence" value="ECO:0007669"/>
    <property type="project" value="InterPro"/>
</dbReference>
<dbReference type="PANTHER" id="PTHR30193:SF1">
    <property type="entry name" value="ABC TRANSPORTER PERMEASE PROTEIN YESP-RELATED"/>
    <property type="match status" value="1"/>
</dbReference>
<feature type="transmembrane region" description="Helical" evidence="7">
    <location>
        <begin position="216"/>
        <end position="238"/>
    </location>
</feature>
<feature type="domain" description="ABC transmembrane type-1" evidence="8">
    <location>
        <begin position="86"/>
        <end position="297"/>
    </location>
</feature>
<dbReference type="EMBL" id="JACRTD010000008">
    <property type="protein sequence ID" value="MBC8586135.1"/>
    <property type="molecule type" value="Genomic_DNA"/>
</dbReference>
<evidence type="ECO:0000256" key="2">
    <source>
        <dbReference type="ARBA" id="ARBA00022448"/>
    </source>
</evidence>
<comment type="similarity">
    <text evidence="7">Belongs to the binding-protein-dependent transport system permease family.</text>
</comment>
<evidence type="ECO:0000256" key="5">
    <source>
        <dbReference type="ARBA" id="ARBA00022989"/>
    </source>
</evidence>
<evidence type="ECO:0000313" key="10">
    <source>
        <dbReference type="Proteomes" id="UP000623678"/>
    </source>
</evidence>
<keyword evidence="6 7" id="KW-0472">Membrane</keyword>
<feature type="transmembrane region" description="Helical" evidence="7">
    <location>
        <begin position="90"/>
        <end position="111"/>
    </location>
</feature>
<dbReference type="InterPro" id="IPR000515">
    <property type="entry name" value="MetI-like"/>
</dbReference>
<feature type="transmembrane region" description="Helical" evidence="7">
    <location>
        <begin position="244"/>
        <end position="264"/>
    </location>
</feature>
<sequence length="313" mass="35136">MVELRESAAEAVSQTPAKKKRSFRKWRGLLYITPWLIGFFVFQFGPLLASFGYSFTNYNMMSAPKFVGLKNYIQLFTADPEFVKSLTATLTYACISVPAKLIFALFVAYILNFKLKGVNFYRTVYYMPSILGGSIAISALWKLLFMKEGIINGLLSAINIGPVDWLGTPGTAMIVICLLQVWQFGSSMVLFLAALKQIPAELYEAAEIDGGSKVKQFFKITLPMITPIVFFNLVMQSINAFQDFTAAFIITNGGPLKSTYLIGMKLYDEGFRNFKMGYACAISWVLFAIILLFTLLVFRSSDAWVYYEDGGDF</sequence>
<feature type="transmembrane region" description="Helical" evidence="7">
    <location>
        <begin position="123"/>
        <end position="144"/>
    </location>
</feature>
<dbReference type="SUPFAM" id="SSF160964">
    <property type="entry name" value="MalF N-terminal region-like"/>
    <property type="match status" value="1"/>
</dbReference>
<keyword evidence="5 7" id="KW-1133">Transmembrane helix</keyword>
<dbReference type="GO" id="GO:0005886">
    <property type="term" value="C:plasma membrane"/>
    <property type="evidence" value="ECO:0007669"/>
    <property type="project" value="UniProtKB-SubCell"/>
</dbReference>
<dbReference type="AlphaFoldDB" id="A0A926ETS0"/>
<comment type="subcellular location">
    <subcellularLocation>
        <location evidence="1 7">Cell membrane</location>
        <topology evidence="1 7">Multi-pass membrane protein</topology>
    </subcellularLocation>
</comment>
<dbReference type="InterPro" id="IPR035906">
    <property type="entry name" value="MetI-like_sf"/>
</dbReference>
<keyword evidence="10" id="KW-1185">Reference proteome</keyword>
<feature type="transmembrane region" description="Helical" evidence="7">
    <location>
        <begin position="276"/>
        <end position="298"/>
    </location>
</feature>
<dbReference type="Proteomes" id="UP000623678">
    <property type="component" value="Unassembled WGS sequence"/>
</dbReference>
<dbReference type="InterPro" id="IPR051393">
    <property type="entry name" value="ABC_transporter_permease"/>
</dbReference>
<evidence type="ECO:0000256" key="1">
    <source>
        <dbReference type="ARBA" id="ARBA00004651"/>
    </source>
</evidence>
<dbReference type="PROSITE" id="PS50928">
    <property type="entry name" value="ABC_TM1"/>
    <property type="match status" value="1"/>
</dbReference>
<evidence type="ECO:0000256" key="4">
    <source>
        <dbReference type="ARBA" id="ARBA00022692"/>
    </source>
</evidence>
<keyword evidence="4 7" id="KW-0812">Transmembrane</keyword>
<dbReference type="Pfam" id="PF00528">
    <property type="entry name" value="BPD_transp_1"/>
    <property type="match status" value="1"/>
</dbReference>